<protein>
    <recommendedName>
        <fullName evidence="3">DUF4111 domain-containing protein</fullName>
    </recommendedName>
</protein>
<evidence type="ECO:0000313" key="1">
    <source>
        <dbReference type="EMBL" id="RYU15721.1"/>
    </source>
</evidence>
<evidence type="ECO:0008006" key="3">
    <source>
        <dbReference type="Google" id="ProtNLM"/>
    </source>
</evidence>
<reference evidence="1 2" key="1">
    <citation type="submission" date="2019-01" db="EMBL/GenBank/DDBJ databases">
        <title>Nocardioides guangzhouensis sp. nov., an actinobacterium isolated from soil.</title>
        <authorList>
            <person name="Fu Y."/>
            <person name="Cai Y."/>
            <person name="Lin Z."/>
            <person name="Chen P."/>
        </authorList>
    </citation>
    <scope>NUCLEOTIDE SEQUENCE [LARGE SCALE GENOMIC DNA]</scope>
    <source>
        <strain evidence="1 2">NBRC 105384</strain>
    </source>
</reference>
<dbReference type="OrthoDB" id="4066793at2"/>
<gene>
    <name evidence="1" type="ORF">ETU37_00990</name>
</gene>
<dbReference type="EMBL" id="SDPU01000001">
    <property type="protein sequence ID" value="RYU15721.1"/>
    <property type="molecule type" value="Genomic_DNA"/>
</dbReference>
<dbReference type="RefSeq" id="WP_129985004.1">
    <property type="nucleotide sequence ID" value="NZ_SDPU01000001.1"/>
</dbReference>
<dbReference type="AlphaFoldDB" id="A0A4Q5JCF3"/>
<keyword evidence="2" id="KW-1185">Reference proteome</keyword>
<name>A0A4Q5JCF3_9ACTN</name>
<sequence length="275" mass="30832">MHPHERTPRVSTLWPPTEVRTVCETYLSMVDEELPGLVEGLYLHGSIGFGEWYAGRSDVDFVAVTHGRPTAREVARLDVVHERLGSTFPSPSYDGFYATWADLARPTDDCPDVPCILAGEFQEAGRFDVNPVTWHELAWHGLTLRGPDLADVDVRTDLPTLRRFTHDNLSSYWEPHVRELARFPDEAGRPDLVAWFALGIPRLHHVLATDRLTSKDGAGEHALEVFGEEWRILLAEALSYRVTGERIGMLDESELSRQNIAFAELAVAAALALRP</sequence>
<dbReference type="Proteomes" id="UP000291189">
    <property type="component" value="Unassembled WGS sequence"/>
</dbReference>
<accession>A0A4Q5JCF3</accession>
<proteinExistence type="predicted"/>
<evidence type="ECO:0000313" key="2">
    <source>
        <dbReference type="Proteomes" id="UP000291189"/>
    </source>
</evidence>
<comment type="caution">
    <text evidence="1">The sequence shown here is derived from an EMBL/GenBank/DDBJ whole genome shotgun (WGS) entry which is preliminary data.</text>
</comment>
<organism evidence="1 2">
    <name type="scientific">Nocardioides iriomotensis</name>
    <dbReference type="NCBI Taxonomy" id="715784"/>
    <lineage>
        <taxon>Bacteria</taxon>
        <taxon>Bacillati</taxon>
        <taxon>Actinomycetota</taxon>
        <taxon>Actinomycetes</taxon>
        <taxon>Propionibacteriales</taxon>
        <taxon>Nocardioidaceae</taxon>
        <taxon>Nocardioides</taxon>
    </lineage>
</organism>
<dbReference type="InterPro" id="IPR043519">
    <property type="entry name" value="NT_sf"/>
</dbReference>
<dbReference type="SUPFAM" id="SSF81301">
    <property type="entry name" value="Nucleotidyltransferase"/>
    <property type="match status" value="1"/>
</dbReference>